<accession>A0ABV2K7M1</accession>
<name>A0ABV2K7M1_SPOPS</name>
<keyword evidence="2" id="KW-1185">Reference proteome</keyword>
<reference evidence="1 2" key="1">
    <citation type="submission" date="2024-06" db="EMBL/GenBank/DDBJ databases">
        <title>Sorghum-associated microbial communities from plants grown in Nebraska, USA.</title>
        <authorList>
            <person name="Schachtman D."/>
        </authorList>
    </citation>
    <scope>NUCLEOTIDE SEQUENCE [LARGE SCALE GENOMIC DNA]</scope>
    <source>
        <strain evidence="1 2">1288</strain>
    </source>
</reference>
<organism evidence="1 2">
    <name type="scientific">Sporosarcina psychrophila</name>
    <name type="common">Bacillus psychrophilus</name>
    <dbReference type="NCBI Taxonomy" id="1476"/>
    <lineage>
        <taxon>Bacteria</taxon>
        <taxon>Bacillati</taxon>
        <taxon>Bacillota</taxon>
        <taxon>Bacilli</taxon>
        <taxon>Bacillales</taxon>
        <taxon>Caryophanaceae</taxon>
        <taxon>Sporosarcina</taxon>
    </lineage>
</organism>
<protein>
    <submittedName>
        <fullName evidence="1">Cytochrome c5</fullName>
    </submittedName>
</protein>
<dbReference type="RefSeq" id="WP_340742147.1">
    <property type="nucleotide sequence ID" value="NZ_CP185279.1"/>
</dbReference>
<sequence length="79" mass="9361">MKNRSKAYTRHQRERIIQRKWAILKDALQREGESMPVRGTLSKGKVHCSCRMCCYEQYHGIPKSKHKAQWAAMQKEIDD</sequence>
<proteinExistence type="predicted"/>
<comment type="caution">
    <text evidence="1">The sequence shown here is derived from an EMBL/GenBank/DDBJ whole genome shotgun (WGS) entry which is preliminary data.</text>
</comment>
<evidence type="ECO:0000313" key="1">
    <source>
        <dbReference type="EMBL" id="MET3657072.1"/>
    </source>
</evidence>
<dbReference type="EMBL" id="JBEPME010000002">
    <property type="protein sequence ID" value="MET3657072.1"/>
    <property type="molecule type" value="Genomic_DNA"/>
</dbReference>
<dbReference type="Proteomes" id="UP001549104">
    <property type="component" value="Unassembled WGS sequence"/>
</dbReference>
<evidence type="ECO:0000313" key="2">
    <source>
        <dbReference type="Proteomes" id="UP001549104"/>
    </source>
</evidence>
<gene>
    <name evidence="1" type="ORF">ABIC55_002159</name>
</gene>